<proteinExistence type="evidence at transcript level"/>
<evidence type="ECO:0000256" key="6">
    <source>
        <dbReference type="ARBA" id="ARBA00023136"/>
    </source>
</evidence>
<evidence type="ECO:0000256" key="9">
    <source>
        <dbReference type="ARBA" id="ARBA00023224"/>
    </source>
</evidence>
<feature type="compositionally biased region" description="Basic and acidic residues" evidence="11">
    <location>
        <begin position="335"/>
        <end position="352"/>
    </location>
</feature>
<evidence type="ECO:0000256" key="11">
    <source>
        <dbReference type="SAM" id="MobiDB-lite"/>
    </source>
</evidence>
<keyword evidence="9 10" id="KW-0807">Transducer</keyword>
<evidence type="ECO:0000256" key="2">
    <source>
        <dbReference type="ARBA" id="ARBA00022475"/>
    </source>
</evidence>
<evidence type="ECO:0000256" key="7">
    <source>
        <dbReference type="ARBA" id="ARBA00023157"/>
    </source>
</evidence>
<evidence type="ECO:0000256" key="3">
    <source>
        <dbReference type="ARBA" id="ARBA00022692"/>
    </source>
</evidence>
<dbReference type="SUPFAM" id="SSF81321">
    <property type="entry name" value="Family A G protein-coupled receptor-like"/>
    <property type="match status" value="1"/>
</dbReference>
<comment type="similarity">
    <text evidence="10">Belongs to the G-protein coupled receptor 1 family.</text>
</comment>
<keyword evidence="2" id="KW-1003">Cell membrane</keyword>
<feature type="transmembrane region" description="Helical" evidence="12">
    <location>
        <begin position="45"/>
        <end position="69"/>
    </location>
</feature>
<dbReference type="PANTHER" id="PTHR24247">
    <property type="entry name" value="5-HYDROXYTRYPTAMINE RECEPTOR"/>
    <property type="match status" value="1"/>
</dbReference>
<keyword evidence="7" id="KW-1015">Disulfide bond</keyword>
<dbReference type="GO" id="GO:0007187">
    <property type="term" value="P:G protein-coupled receptor signaling pathway, coupled to cyclic nucleotide second messenger"/>
    <property type="evidence" value="ECO:0007669"/>
    <property type="project" value="TreeGrafter"/>
</dbReference>
<dbReference type="GO" id="GO:0045202">
    <property type="term" value="C:synapse"/>
    <property type="evidence" value="ECO:0007669"/>
    <property type="project" value="TreeGrafter"/>
</dbReference>
<evidence type="ECO:0000313" key="14">
    <source>
        <dbReference type="EMBL" id="AWJ68168.1"/>
    </source>
</evidence>
<feature type="transmembrane region" description="Helical" evidence="12">
    <location>
        <begin position="121"/>
        <end position="141"/>
    </location>
</feature>
<keyword evidence="8 10" id="KW-0675">Receptor</keyword>
<dbReference type="GO" id="GO:0030425">
    <property type="term" value="C:dendrite"/>
    <property type="evidence" value="ECO:0007669"/>
    <property type="project" value="TreeGrafter"/>
</dbReference>
<dbReference type="FunFam" id="1.20.1070.10:FF:000365">
    <property type="entry name" value="Muscarinic acetylcholine receptor gar-2"/>
    <property type="match status" value="1"/>
</dbReference>
<keyword evidence="5 10" id="KW-0297">G-protein coupled receptor</keyword>
<evidence type="ECO:0000256" key="12">
    <source>
        <dbReference type="SAM" id="Phobius"/>
    </source>
</evidence>
<dbReference type="GO" id="GO:0016907">
    <property type="term" value="F:G protein-coupled acetylcholine receptor activity"/>
    <property type="evidence" value="ECO:0007669"/>
    <property type="project" value="InterPro"/>
</dbReference>
<feature type="region of interest" description="Disordered" evidence="11">
    <location>
        <begin position="319"/>
        <end position="359"/>
    </location>
</feature>
<organism evidence="14">
    <name type="scientific">Hirudo verbana</name>
    <dbReference type="NCBI Taxonomy" id="311461"/>
    <lineage>
        <taxon>Eukaryota</taxon>
        <taxon>Metazoa</taxon>
        <taxon>Spiralia</taxon>
        <taxon>Lophotrochozoa</taxon>
        <taxon>Annelida</taxon>
        <taxon>Clitellata</taxon>
        <taxon>Hirudinea</taxon>
        <taxon>Hirudinida</taxon>
        <taxon>Hirudiniformes</taxon>
        <taxon>Hirudinidae</taxon>
        <taxon>Hirudo</taxon>
    </lineage>
</organism>
<feature type="transmembrane region" description="Helical" evidence="12">
    <location>
        <begin position="81"/>
        <end position="101"/>
    </location>
</feature>
<feature type="region of interest" description="Disordered" evidence="11">
    <location>
        <begin position="553"/>
        <end position="582"/>
    </location>
</feature>
<name>A0A2S1WLV8_9ANNE</name>
<dbReference type="GO" id="GO:0004993">
    <property type="term" value="F:G protein-coupled serotonin receptor activity"/>
    <property type="evidence" value="ECO:0007669"/>
    <property type="project" value="TreeGrafter"/>
</dbReference>
<keyword evidence="4 12" id="KW-1133">Transmembrane helix</keyword>
<reference evidence="14" key="1">
    <citation type="submission" date="2018-02" db="EMBL/GenBank/DDBJ databases">
        <title>Hirudo verbana central nervous system transcriptome analysis of ion channel and receptor content.</title>
        <authorList>
            <person name="Northcutt A.J."/>
            <person name="Schulz D.J."/>
            <person name="Mesce K.A."/>
        </authorList>
    </citation>
    <scope>NUCLEOTIDE SEQUENCE</scope>
</reference>
<evidence type="ECO:0000259" key="13">
    <source>
        <dbReference type="PROSITE" id="PS50262"/>
    </source>
</evidence>
<feature type="compositionally biased region" description="Basic and acidic residues" evidence="11">
    <location>
        <begin position="268"/>
        <end position="283"/>
    </location>
</feature>
<evidence type="ECO:0000256" key="5">
    <source>
        <dbReference type="ARBA" id="ARBA00023040"/>
    </source>
</evidence>
<evidence type="ECO:0000256" key="1">
    <source>
        <dbReference type="ARBA" id="ARBA00004651"/>
    </source>
</evidence>
<comment type="subcellular location">
    <subcellularLocation>
        <location evidence="1">Cell membrane</location>
        <topology evidence="1">Multi-pass membrane protein</topology>
    </subcellularLocation>
</comment>
<dbReference type="InterPro" id="IPR000995">
    <property type="entry name" value="Musac_Ach_rcpt"/>
</dbReference>
<dbReference type="SMART" id="SM01381">
    <property type="entry name" value="7TM_GPCR_Srsx"/>
    <property type="match status" value="1"/>
</dbReference>
<dbReference type="AlphaFoldDB" id="A0A2S1WLV8"/>
<dbReference type="EMBL" id="MG973315">
    <property type="protein sequence ID" value="AWJ68168.1"/>
    <property type="molecule type" value="mRNA"/>
</dbReference>
<dbReference type="InterPro" id="IPR000276">
    <property type="entry name" value="GPCR_Rhodpsn"/>
</dbReference>
<dbReference type="Gene3D" id="1.20.1070.10">
    <property type="entry name" value="Rhodopsin 7-helix transmembrane proteins"/>
    <property type="match status" value="2"/>
</dbReference>
<evidence type="ECO:0000256" key="10">
    <source>
        <dbReference type="RuleBase" id="RU000688"/>
    </source>
</evidence>
<dbReference type="InterPro" id="IPR017452">
    <property type="entry name" value="GPCR_Rhodpsn_7TM"/>
</dbReference>
<feature type="transmembrane region" description="Helical" evidence="12">
    <location>
        <begin position="628"/>
        <end position="647"/>
    </location>
</feature>
<feature type="transmembrane region" description="Helical" evidence="12">
    <location>
        <begin position="216"/>
        <end position="238"/>
    </location>
</feature>
<evidence type="ECO:0000256" key="8">
    <source>
        <dbReference type="ARBA" id="ARBA00023170"/>
    </source>
</evidence>
<keyword evidence="3 10" id="KW-0812">Transmembrane</keyword>
<dbReference type="PANTHER" id="PTHR24247:SF191">
    <property type="entry name" value="MUSCARINIC ACETYLCHOLINE RECEPTOR, B-TYPE, ISOFORM A"/>
    <property type="match status" value="1"/>
</dbReference>
<accession>A0A2S1WLV8</accession>
<sequence>MISDYFSSTIDTTSWLPYNQTQNLTTSTSLASEFQSNRYGFFPTLVLAVVAGMTSLITITGNLVVILSFILERSIRQPSNYFIASLAVSDLLIGAVSMPFYTAYLLAGQYWLLGEFLCDLWLSIDYSACLCSIYTVFCITVDRFCSVKIPAKYRAWRTNRKILLIIAVIWTIPVLVFFTSIFGWQYFVGERTLKKGECTVQYLQNAVFSTLLQLGYFWVTLVIMSTLYTGIYMVAWRLQKKSEEKRMKIAKLIATTPTTKSQKVFLQRPDEPDSSKNEDKSDTIRGASASSPEDQTPSDPKLLTTSYFGITCSSSMALSSLTESEKSPTILAEESNLKKPPQMEEKPSHSTRDLCSTSLPATNVDSKELFDLEAFPDNESRSHTNAAQLSDPHSAVVNDEVKQMEIHKKDGRGSFSKSDTTETVLSGFFSGAQANNRGSPNLNEDKIRFYVRKPNRSIFSNVRSGKQFSINTEYGSDDDSGNGIDSRNSSIVWKEQKNPARCDSSGEVFKISGVETAAAPQEETKSEDEAPLKSRFRPSFVRGRCSCFSRNKVSGETKDPSVAIGSSSNKDDSKPRKHSSRREDRALKALRTITIILGAFLICWTPWHVLTLIMGFCSTCVNSHLYDISYWLCYLNSPINPFCYAFANKQFKKTFVRIFRLDWQRT</sequence>
<dbReference type="PROSITE" id="PS50262">
    <property type="entry name" value="G_PROTEIN_RECEP_F1_2"/>
    <property type="match status" value="1"/>
</dbReference>
<dbReference type="GO" id="GO:0007197">
    <property type="term" value="P:adenylate cyclase-inhibiting G protein-coupled acetylcholine receptor signaling pathway"/>
    <property type="evidence" value="ECO:0007669"/>
    <property type="project" value="TreeGrafter"/>
</dbReference>
<feature type="transmembrane region" description="Helical" evidence="12">
    <location>
        <begin position="162"/>
        <end position="187"/>
    </location>
</feature>
<dbReference type="Pfam" id="PF00001">
    <property type="entry name" value="7tm_1"/>
    <property type="match status" value="2"/>
</dbReference>
<dbReference type="PRINTS" id="PR00237">
    <property type="entry name" value="GPCRRHODOPSN"/>
</dbReference>
<feature type="compositionally biased region" description="Polar residues" evidence="11">
    <location>
        <begin position="288"/>
        <end position="300"/>
    </location>
</feature>
<protein>
    <submittedName>
        <fullName evidence="14">Putative muscarinic acetylcholine receptor 3</fullName>
    </submittedName>
</protein>
<feature type="domain" description="G-protein coupled receptors family 1 profile" evidence="13">
    <location>
        <begin position="61"/>
        <end position="644"/>
    </location>
</feature>
<keyword evidence="6 12" id="KW-0472">Membrane</keyword>
<evidence type="ECO:0000256" key="4">
    <source>
        <dbReference type="ARBA" id="ARBA00022989"/>
    </source>
</evidence>
<feature type="transmembrane region" description="Helical" evidence="12">
    <location>
        <begin position="589"/>
        <end position="616"/>
    </location>
</feature>
<dbReference type="GO" id="GO:0005886">
    <property type="term" value="C:plasma membrane"/>
    <property type="evidence" value="ECO:0007669"/>
    <property type="project" value="UniProtKB-SubCell"/>
</dbReference>
<dbReference type="PRINTS" id="PR00243">
    <property type="entry name" value="MUSCARINICR"/>
</dbReference>
<feature type="region of interest" description="Disordered" evidence="11">
    <location>
        <begin position="260"/>
        <end position="300"/>
    </location>
</feature>
<dbReference type="PROSITE" id="PS00237">
    <property type="entry name" value="G_PROTEIN_RECEP_F1_1"/>
    <property type="match status" value="1"/>
</dbReference>